<protein>
    <submittedName>
        <fullName evidence="2">Uncharacterized protein</fullName>
    </submittedName>
</protein>
<evidence type="ECO:0000313" key="2">
    <source>
        <dbReference type="EMBL" id="ABD64999.1"/>
    </source>
</evidence>
<organism evidence="2">
    <name type="scientific">Brassica oleracea</name>
    <name type="common">Wild cabbage</name>
    <dbReference type="NCBI Taxonomy" id="3712"/>
    <lineage>
        <taxon>Eukaryota</taxon>
        <taxon>Viridiplantae</taxon>
        <taxon>Streptophyta</taxon>
        <taxon>Embryophyta</taxon>
        <taxon>Tracheophyta</taxon>
        <taxon>Spermatophyta</taxon>
        <taxon>Magnoliopsida</taxon>
        <taxon>eudicotyledons</taxon>
        <taxon>Gunneridae</taxon>
        <taxon>Pentapetalae</taxon>
        <taxon>rosids</taxon>
        <taxon>malvids</taxon>
        <taxon>Brassicales</taxon>
        <taxon>Brassicaceae</taxon>
        <taxon>Brassiceae</taxon>
        <taxon>Brassica</taxon>
    </lineage>
</organism>
<accession>Q2A9P8</accession>
<sequence>MARRREKEAVMDHGKREAECWFIEERERRRVETARRRDRGGVLNRGGDQPRFGDESSTEQPRKRLRDESSNSSFARNTQRFPLLIRVSKTRLFSFLIKTRF</sequence>
<dbReference type="EMBL" id="AC183495">
    <property type="protein sequence ID" value="ABD64999.1"/>
    <property type="molecule type" value="Genomic_DNA"/>
</dbReference>
<proteinExistence type="predicted"/>
<name>Q2A9P8_BRAOL</name>
<feature type="compositionally biased region" description="Basic and acidic residues" evidence="1">
    <location>
        <begin position="60"/>
        <end position="69"/>
    </location>
</feature>
<dbReference type="AlphaFoldDB" id="Q2A9P8"/>
<feature type="region of interest" description="Disordered" evidence="1">
    <location>
        <begin position="33"/>
        <end position="74"/>
    </location>
</feature>
<evidence type="ECO:0000256" key="1">
    <source>
        <dbReference type="SAM" id="MobiDB-lite"/>
    </source>
</evidence>
<reference evidence="2" key="1">
    <citation type="submission" date="2006-03" db="EMBL/GenBank/DDBJ databases">
        <title>Comparative genomics of Brassica oleracea and Arabidopsis thaliana reveals gene loss, fragmentation and dispersal following polyploidy.</title>
        <authorList>
            <person name="Town C.D."/>
            <person name="Cheung F."/>
            <person name="Maiti R."/>
            <person name="Crabtree J."/>
            <person name="Haas B.J."/>
            <person name="Wortman J.R."/>
            <person name="Hine E.E."/>
            <person name="Althoff R."/>
            <person name="Arbogast T."/>
            <person name="Tallon L.J."/>
            <person name="Teresa U.T."/>
            <person name="Trick M."/>
            <person name="Bancroft I."/>
        </authorList>
    </citation>
    <scope>NUCLEOTIDE SEQUENCE</scope>
</reference>
<gene>
    <name evidence="2" type="ORF">26.t00019</name>
</gene>